<accession>A0A1I7NBY5</accession>
<dbReference type="Proteomes" id="UP000199423">
    <property type="component" value="Unassembled WGS sequence"/>
</dbReference>
<name>A0A1I7NBY5_9HYPH</name>
<proteinExistence type="predicted"/>
<evidence type="ECO:0000313" key="2">
    <source>
        <dbReference type="Proteomes" id="UP000199423"/>
    </source>
</evidence>
<dbReference type="RefSeq" id="WP_143111364.1">
    <property type="nucleotide sequence ID" value="NZ_FPCH01000002.1"/>
</dbReference>
<gene>
    <name evidence="1" type="ORF">SAMN04488557_1510</name>
</gene>
<evidence type="ECO:0000313" key="1">
    <source>
        <dbReference type="EMBL" id="SFV32188.1"/>
    </source>
</evidence>
<dbReference type="EMBL" id="FPCH01000002">
    <property type="protein sequence ID" value="SFV32188.1"/>
    <property type="molecule type" value="Genomic_DNA"/>
</dbReference>
<organism evidence="1 2">
    <name type="scientific">Hyphomicrobium facile</name>
    <dbReference type="NCBI Taxonomy" id="51670"/>
    <lineage>
        <taxon>Bacteria</taxon>
        <taxon>Pseudomonadati</taxon>
        <taxon>Pseudomonadota</taxon>
        <taxon>Alphaproteobacteria</taxon>
        <taxon>Hyphomicrobiales</taxon>
        <taxon>Hyphomicrobiaceae</taxon>
        <taxon>Hyphomicrobium</taxon>
    </lineage>
</organism>
<protein>
    <submittedName>
        <fullName evidence="1">Uncharacterized protein</fullName>
    </submittedName>
</protein>
<sequence length="114" mass="11347">MAEEAATQPAPAAEAAEVVQAVVAVVQAEVGAAADREGVRRAVNSVKADLRAAAAPEAANVFVVENGFAAVNIFEVENDFAAANVFAAENGFETTARAAVMAAASGTEGGILTA</sequence>
<reference evidence="2" key="1">
    <citation type="submission" date="2016-10" db="EMBL/GenBank/DDBJ databases">
        <authorList>
            <person name="Varghese N."/>
            <person name="Submissions S."/>
        </authorList>
    </citation>
    <scope>NUCLEOTIDE SEQUENCE [LARGE SCALE GENOMIC DNA]</scope>
    <source>
        <strain evidence="2">DSM 1565</strain>
    </source>
</reference>
<keyword evidence="2" id="KW-1185">Reference proteome</keyword>
<dbReference type="AlphaFoldDB" id="A0A1I7NBY5"/>